<dbReference type="OrthoDB" id="9796517at2"/>
<evidence type="ECO:0000313" key="2">
    <source>
        <dbReference type="Proteomes" id="UP000249254"/>
    </source>
</evidence>
<name>A0A328ALU6_9CAUL</name>
<dbReference type="Proteomes" id="UP000249254">
    <property type="component" value="Unassembled WGS sequence"/>
</dbReference>
<dbReference type="SUPFAM" id="SSF74650">
    <property type="entry name" value="Galactose mutarotase-like"/>
    <property type="match status" value="1"/>
</dbReference>
<gene>
    <name evidence="1" type="ORF">DJ017_15530</name>
</gene>
<dbReference type="InterPro" id="IPR014718">
    <property type="entry name" value="GH-type_carb-bd"/>
</dbReference>
<dbReference type="Pfam" id="PF01263">
    <property type="entry name" value="Aldose_epim"/>
    <property type="match status" value="1"/>
</dbReference>
<dbReference type="CDD" id="cd01081">
    <property type="entry name" value="Aldose_epim"/>
    <property type="match status" value="1"/>
</dbReference>
<proteinExistence type="predicted"/>
<comment type="caution">
    <text evidence="1">The sequence shown here is derived from an EMBL/GenBank/DDBJ whole genome shotgun (WGS) entry which is preliminary data.</text>
</comment>
<accession>A0A328ALU6</accession>
<evidence type="ECO:0000313" key="1">
    <source>
        <dbReference type="EMBL" id="RAK55820.1"/>
    </source>
</evidence>
<dbReference type="Gene3D" id="2.70.98.10">
    <property type="match status" value="1"/>
</dbReference>
<dbReference type="InterPro" id="IPR008183">
    <property type="entry name" value="Aldose_1/G6P_1-epimerase"/>
</dbReference>
<dbReference type="GO" id="GO:0016853">
    <property type="term" value="F:isomerase activity"/>
    <property type="evidence" value="ECO:0007669"/>
    <property type="project" value="InterPro"/>
</dbReference>
<dbReference type="AlphaFoldDB" id="A0A328ALU6"/>
<sequence>MTGGATIGGAPVVTLIAGDAPASGPAFLAAEVLPGRGFMLLQASLRLPDGRVVDAIHAPSTAEAARALDGGPEDFAGNAAFSFGGAILLPYANRIRGRALPERREIETQIAGERVRLPRNWGGKRPGAEQYAMHGLILDAAVPFDQPSRDRITGRLAAGDFGGRWPGQAEADFEWSLAGGALLLTVRTRNVGDRPLPLGVGWHPYFALPSGDRRQARLRVPARLRVEVNDYDEVLPTGRLTPVAGGPYDFARPAQLGDLYLDDCFTDLEAAAVEIQDPAAGLGLRIIAPSPHVGAFQIYAPLEQAFVVVEPQFNLADPFGAEWGGRDTGMVRLEPGGTATYEARVEPFALATAAGNP</sequence>
<organism evidence="1 2">
    <name type="scientific">Phenylobacterium soli</name>
    <dbReference type="NCBI Taxonomy" id="2170551"/>
    <lineage>
        <taxon>Bacteria</taxon>
        <taxon>Pseudomonadati</taxon>
        <taxon>Pseudomonadota</taxon>
        <taxon>Alphaproteobacteria</taxon>
        <taxon>Caulobacterales</taxon>
        <taxon>Caulobacteraceae</taxon>
        <taxon>Phenylobacterium</taxon>
    </lineage>
</organism>
<dbReference type="EMBL" id="QFYQ01000001">
    <property type="protein sequence ID" value="RAK55820.1"/>
    <property type="molecule type" value="Genomic_DNA"/>
</dbReference>
<reference evidence="2" key="1">
    <citation type="submission" date="2018-05" db="EMBL/GenBank/DDBJ databases">
        <authorList>
            <person name="Li X."/>
        </authorList>
    </citation>
    <scope>NUCLEOTIDE SEQUENCE [LARGE SCALE GENOMIC DNA]</scope>
    <source>
        <strain evidence="2">LX32</strain>
    </source>
</reference>
<dbReference type="RefSeq" id="WP_111529568.1">
    <property type="nucleotide sequence ID" value="NZ_JBHRSG010000003.1"/>
</dbReference>
<protein>
    <submittedName>
        <fullName evidence="1">Aldose 1-epimerase</fullName>
    </submittedName>
</protein>
<dbReference type="InterPro" id="IPR011013">
    <property type="entry name" value="Gal_mutarotase_sf_dom"/>
</dbReference>
<keyword evidence="2" id="KW-1185">Reference proteome</keyword>
<dbReference type="GO" id="GO:0005975">
    <property type="term" value="P:carbohydrate metabolic process"/>
    <property type="evidence" value="ECO:0007669"/>
    <property type="project" value="InterPro"/>
</dbReference>
<dbReference type="GO" id="GO:0030246">
    <property type="term" value="F:carbohydrate binding"/>
    <property type="evidence" value="ECO:0007669"/>
    <property type="project" value="InterPro"/>
</dbReference>